<dbReference type="PATRIC" id="fig|927665.4.peg.3732"/>
<feature type="chain" id="PRO_5002488302" description="Outer membrane protein beta-barrel domain-containing protein" evidence="2">
    <location>
        <begin position="20"/>
        <end position="168"/>
    </location>
</feature>
<dbReference type="STRING" id="927665.HMPREF1535_03629"/>
<evidence type="ECO:0000259" key="3">
    <source>
        <dbReference type="Pfam" id="PF13505"/>
    </source>
</evidence>
<dbReference type="InterPro" id="IPR011250">
    <property type="entry name" value="OMP/PagP_B-barrel"/>
</dbReference>
<proteinExistence type="predicted"/>
<reference evidence="4 5" key="1">
    <citation type="submission" date="2013-04" db="EMBL/GenBank/DDBJ databases">
        <title>The Genome Sequence of Parabacteroides goldsteinii DSM 19448.</title>
        <authorList>
            <consortium name="The Broad Institute Genomics Platform"/>
            <person name="Earl A."/>
            <person name="Ward D."/>
            <person name="Feldgarden M."/>
            <person name="Gevers D."/>
            <person name="Martens E."/>
            <person name="Sakamoto M."/>
            <person name="Benno Y."/>
            <person name="Song Y."/>
            <person name="Liu C."/>
            <person name="Lee J."/>
            <person name="Bolanos M."/>
            <person name="Vaisanen M.L."/>
            <person name="Finegold S.M."/>
            <person name="Walker B."/>
            <person name="Young S."/>
            <person name="Zeng Q."/>
            <person name="Gargeya S."/>
            <person name="Fitzgerald M."/>
            <person name="Haas B."/>
            <person name="Abouelleil A."/>
            <person name="Allen A.W."/>
            <person name="Alvarado L."/>
            <person name="Arachchi H.M."/>
            <person name="Berlin A.M."/>
            <person name="Chapman S.B."/>
            <person name="Gainer-Dewar J."/>
            <person name="Goldberg J."/>
            <person name="Griggs A."/>
            <person name="Gujja S."/>
            <person name="Hansen M."/>
            <person name="Howarth C."/>
            <person name="Imamovic A."/>
            <person name="Ireland A."/>
            <person name="Larimer J."/>
            <person name="McCowan C."/>
            <person name="Murphy C."/>
            <person name="Pearson M."/>
            <person name="Poon T.W."/>
            <person name="Priest M."/>
            <person name="Roberts A."/>
            <person name="Saif S."/>
            <person name="Shea T."/>
            <person name="Sisk P."/>
            <person name="Sykes S."/>
            <person name="Wortman J."/>
            <person name="Nusbaum C."/>
            <person name="Birren B."/>
        </authorList>
    </citation>
    <scope>NUCLEOTIDE SEQUENCE [LARGE SCALE GENOMIC DNA]</scope>
    <source>
        <strain evidence="4 5">DSM 19448</strain>
    </source>
</reference>
<feature type="signal peptide" evidence="2">
    <location>
        <begin position="1"/>
        <end position="19"/>
    </location>
</feature>
<keyword evidence="1 2" id="KW-0732">Signal</keyword>
<evidence type="ECO:0000256" key="2">
    <source>
        <dbReference type="SAM" id="SignalP"/>
    </source>
</evidence>
<evidence type="ECO:0000313" key="4">
    <source>
        <dbReference type="EMBL" id="KKB50280.1"/>
    </source>
</evidence>
<dbReference type="AlphaFoldDB" id="A0A0F5IYL9"/>
<accession>A0A0F5IYL9</accession>
<dbReference type="SUPFAM" id="SSF56925">
    <property type="entry name" value="OMPA-like"/>
    <property type="match status" value="1"/>
</dbReference>
<evidence type="ECO:0000313" key="5">
    <source>
        <dbReference type="Proteomes" id="UP000033047"/>
    </source>
</evidence>
<dbReference type="EMBL" id="AQHV01000016">
    <property type="protein sequence ID" value="KKB50280.1"/>
    <property type="molecule type" value="Genomic_DNA"/>
</dbReference>
<gene>
    <name evidence="4" type="ORF">HMPREF1535_03629</name>
</gene>
<name>A0A0F5IYL9_9BACT</name>
<evidence type="ECO:0000256" key="1">
    <source>
        <dbReference type="ARBA" id="ARBA00022729"/>
    </source>
</evidence>
<comment type="caution">
    <text evidence="4">The sequence shown here is derived from an EMBL/GenBank/DDBJ whole genome shotgun (WGS) entry which is preliminary data.</text>
</comment>
<dbReference type="Proteomes" id="UP000033047">
    <property type="component" value="Unassembled WGS sequence"/>
</dbReference>
<feature type="domain" description="Outer membrane protein beta-barrel" evidence="3">
    <location>
        <begin position="7"/>
        <end position="168"/>
    </location>
</feature>
<dbReference type="GeneID" id="69980158"/>
<dbReference type="InterPro" id="IPR027385">
    <property type="entry name" value="Beta-barrel_OMP"/>
</dbReference>
<dbReference type="RefSeq" id="WP_010803256.1">
    <property type="nucleotide sequence ID" value="NZ_KQ033913.1"/>
</dbReference>
<organism evidence="4 5">
    <name type="scientific">Parabacteroides goldsteinii DSM 19448 = WAL 12034</name>
    <dbReference type="NCBI Taxonomy" id="927665"/>
    <lineage>
        <taxon>Bacteria</taxon>
        <taxon>Pseudomonadati</taxon>
        <taxon>Bacteroidota</taxon>
        <taxon>Bacteroidia</taxon>
        <taxon>Bacteroidales</taxon>
        <taxon>Tannerellaceae</taxon>
        <taxon>Parabacteroides</taxon>
    </lineage>
</organism>
<sequence>MKKFIGLVVLLTISLSSFAQKGDFSLLGNFGYQTDFKRVMIGAQGRYNLTNHVRLAPDLMFFFPKNKVTGFDIDVNAHYVFNLHEDNLSLYPLAGFNLQNNFQGKQTIKGDDGKETTLDSHSSTNFGFNLGAGLTYNLDKRNFLNVEYKYVFGKDNNSVIAFGWGYRF</sequence>
<dbReference type="Pfam" id="PF13505">
    <property type="entry name" value="OMP_b-brl"/>
    <property type="match status" value="1"/>
</dbReference>
<dbReference type="HOGENOM" id="CLU_111119_1_0_10"/>
<dbReference type="Gene3D" id="2.40.160.20">
    <property type="match status" value="1"/>
</dbReference>
<protein>
    <recommendedName>
        <fullName evidence="3">Outer membrane protein beta-barrel domain-containing protein</fullName>
    </recommendedName>
</protein>